<dbReference type="EMBL" id="JALBWM010000096">
    <property type="protein sequence ID" value="MCO1335986.1"/>
    <property type="molecule type" value="Genomic_DNA"/>
</dbReference>
<sequence>MVHLFLRGNVKDFNAWYKVFTEFMPKLKQMGATTTSVYREINNHRDVTVIHEFASKEDAIKYVNNPEVQEVRNQAGVLAPPQVWYTEIQ</sequence>
<protein>
    <submittedName>
        <fullName evidence="1">Uncharacterized protein</fullName>
    </submittedName>
</protein>
<accession>A0A9X2J8W2</accession>
<keyword evidence="2" id="KW-1185">Reference proteome</keyword>
<evidence type="ECO:0000313" key="1">
    <source>
        <dbReference type="EMBL" id="MCO1335986.1"/>
    </source>
</evidence>
<dbReference type="Proteomes" id="UP001139028">
    <property type="component" value="Unassembled WGS sequence"/>
</dbReference>
<proteinExistence type="predicted"/>
<dbReference type="InterPro" id="IPR011008">
    <property type="entry name" value="Dimeric_a/b-barrel"/>
</dbReference>
<gene>
    <name evidence="1" type="ORF">MO867_16775</name>
</gene>
<reference evidence="1" key="1">
    <citation type="journal article" date="2022" name="Arch. Microbiol.">
        <title>Microbulbifer okhotskensis sp. nov., isolated from a deep bottom sediment of the Okhotsk Sea.</title>
        <authorList>
            <person name="Romanenko L."/>
            <person name="Kurilenko V."/>
            <person name="Otstavnykh N."/>
            <person name="Velansky P."/>
            <person name="Isaeva M."/>
            <person name="Mikhailov V."/>
        </authorList>
    </citation>
    <scope>NUCLEOTIDE SEQUENCE</scope>
    <source>
        <strain evidence="1">OS29</strain>
    </source>
</reference>
<name>A0A9X2J8W2_9GAMM</name>
<comment type="caution">
    <text evidence="1">The sequence shown here is derived from an EMBL/GenBank/DDBJ whole genome shotgun (WGS) entry which is preliminary data.</text>
</comment>
<dbReference type="SUPFAM" id="SSF54909">
    <property type="entry name" value="Dimeric alpha+beta barrel"/>
    <property type="match status" value="1"/>
</dbReference>
<dbReference type="RefSeq" id="WP_252471235.1">
    <property type="nucleotide sequence ID" value="NZ_JALBWM010000096.1"/>
</dbReference>
<dbReference type="AlphaFoldDB" id="A0A9X2J8W2"/>
<evidence type="ECO:0000313" key="2">
    <source>
        <dbReference type="Proteomes" id="UP001139028"/>
    </source>
</evidence>
<organism evidence="1 2">
    <name type="scientific">Microbulbifer okhotskensis</name>
    <dbReference type="NCBI Taxonomy" id="2926617"/>
    <lineage>
        <taxon>Bacteria</taxon>
        <taxon>Pseudomonadati</taxon>
        <taxon>Pseudomonadota</taxon>
        <taxon>Gammaproteobacteria</taxon>
        <taxon>Cellvibrionales</taxon>
        <taxon>Microbulbiferaceae</taxon>
        <taxon>Microbulbifer</taxon>
    </lineage>
</organism>